<reference evidence="2" key="1">
    <citation type="submission" date="2021-01" db="EMBL/GenBank/DDBJ databases">
        <authorList>
            <person name="Corre E."/>
            <person name="Pelletier E."/>
            <person name="Niang G."/>
            <person name="Scheremetjew M."/>
            <person name="Finn R."/>
            <person name="Kale V."/>
            <person name="Holt S."/>
            <person name="Cochrane G."/>
            <person name="Meng A."/>
            <person name="Brown T."/>
            <person name="Cohen L."/>
        </authorList>
    </citation>
    <scope>NUCLEOTIDE SEQUENCE</scope>
    <source>
        <strain evidence="2">Isolate 1302-5</strain>
    </source>
</reference>
<accession>A0A7S4JS66</accession>
<gene>
    <name evidence="2" type="ORF">OAUR00152_LOCUS32937</name>
</gene>
<sequence length="106" mass="11347">MGNGNPVVVVYRGREKEAGRRRRNDGKTSGEQALPGARRPRIARTGGAPRAGRKKDATVNQSIHFRSLVRIAPGEVRNQSAVAEDLLSAKGGPFRSRGCGAARRGD</sequence>
<protein>
    <submittedName>
        <fullName evidence="2">Uncharacterized protein</fullName>
    </submittedName>
</protein>
<organism evidence="2">
    <name type="scientific">Odontella aurita</name>
    <dbReference type="NCBI Taxonomy" id="265563"/>
    <lineage>
        <taxon>Eukaryota</taxon>
        <taxon>Sar</taxon>
        <taxon>Stramenopiles</taxon>
        <taxon>Ochrophyta</taxon>
        <taxon>Bacillariophyta</taxon>
        <taxon>Mediophyceae</taxon>
        <taxon>Biddulphiophycidae</taxon>
        <taxon>Eupodiscales</taxon>
        <taxon>Odontellaceae</taxon>
        <taxon>Odontella</taxon>
    </lineage>
</organism>
<dbReference type="EMBL" id="HBKQ01047725">
    <property type="protein sequence ID" value="CAE2272582.1"/>
    <property type="molecule type" value="Transcribed_RNA"/>
</dbReference>
<proteinExistence type="predicted"/>
<dbReference type="AlphaFoldDB" id="A0A7S4JS66"/>
<name>A0A7S4JS66_9STRA</name>
<evidence type="ECO:0000256" key="1">
    <source>
        <dbReference type="SAM" id="MobiDB-lite"/>
    </source>
</evidence>
<feature type="region of interest" description="Disordered" evidence="1">
    <location>
        <begin position="1"/>
        <end position="58"/>
    </location>
</feature>
<evidence type="ECO:0000313" key="2">
    <source>
        <dbReference type="EMBL" id="CAE2272582.1"/>
    </source>
</evidence>